<evidence type="ECO:0000256" key="1">
    <source>
        <dbReference type="ARBA" id="ARBA00006174"/>
    </source>
</evidence>
<dbReference type="Proteomes" id="UP000004699">
    <property type="component" value="Unassembled WGS sequence"/>
</dbReference>
<dbReference type="HOGENOM" id="CLU_026574_3_1_6"/>
<dbReference type="PANTHER" id="PTHR16943:SF8">
    <property type="entry name" value="2-METHYLCITRATE DEHYDRATASE"/>
    <property type="match status" value="1"/>
</dbReference>
<gene>
    <name evidence="4" type="ORF">NOR51B_669</name>
</gene>
<protein>
    <submittedName>
        <fullName evidence="4">Putative MmgE/Prp family protein</fullName>
    </submittedName>
</protein>
<dbReference type="InterPro" id="IPR042183">
    <property type="entry name" value="MmgE/PrpD_sf_1"/>
</dbReference>
<dbReference type="Gene3D" id="1.10.4100.10">
    <property type="entry name" value="2-methylcitrate dehydratase PrpD"/>
    <property type="match status" value="1"/>
</dbReference>
<dbReference type="InterPro" id="IPR036148">
    <property type="entry name" value="MmgE/PrpD_sf"/>
</dbReference>
<feature type="domain" description="MmgE/PrpD N-terminal" evidence="2">
    <location>
        <begin position="6"/>
        <end position="245"/>
    </location>
</feature>
<keyword evidence="5" id="KW-1185">Reference proteome</keyword>
<dbReference type="RefSeq" id="WP_009019478.1">
    <property type="nucleotide sequence ID" value="NZ_DS999411.1"/>
</dbReference>
<evidence type="ECO:0000313" key="5">
    <source>
        <dbReference type="Proteomes" id="UP000004699"/>
    </source>
</evidence>
<dbReference type="PANTHER" id="PTHR16943">
    <property type="entry name" value="2-METHYLCITRATE DEHYDRATASE-RELATED"/>
    <property type="match status" value="1"/>
</dbReference>
<dbReference type="Pfam" id="PF19305">
    <property type="entry name" value="MmgE_PrpD_C"/>
    <property type="match status" value="1"/>
</dbReference>
<dbReference type="SUPFAM" id="SSF103378">
    <property type="entry name" value="2-methylcitrate dehydratase PrpD"/>
    <property type="match status" value="1"/>
</dbReference>
<dbReference type="InterPro" id="IPR045336">
    <property type="entry name" value="MmgE_PrpD_N"/>
</dbReference>
<dbReference type="GO" id="GO:0016829">
    <property type="term" value="F:lyase activity"/>
    <property type="evidence" value="ECO:0007669"/>
    <property type="project" value="InterPro"/>
</dbReference>
<evidence type="ECO:0000259" key="3">
    <source>
        <dbReference type="Pfam" id="PF19305"/>
    </source>
</evidence>
<dbReference type="EMBL" id="DS999411">
    <property type="protein sequence ID" value="EED34730.1"/>
    <property type="molecule type" value="Genomic_DNA"/>
</dbReference>
<dbReference type="AlphaFoldDB" id="B8KTJ0"/>
<reference evidence="5" key="1">
    <citation type="journal article" date="2013" name="BMC Microbiol.">
        <title>Taxonomy and evolution of bacteriochlorophyll a-containing members of the OM60/NOR5 clade of marine gammaproteobacteria: description of Luminiphilus syltensis gen. nov., sp. nov., reclassification of Haliea rubra as Pseudohaliea rubra gen. nov., comb. nov., and emendation of Chromatocurvus halotolerans.</title>
        <authorList>
            <person name="Spring S."/>
            <person name="Riedel T."/>
            <person name="Sproer C."/>
            <person name="Yan S."/>
            <person name="Harder J."/>
            <person name="Fuchs B.M."/>
        </authorList>
    </citation>
    <scope>NUCLEOTIDE SEQUENCE [LARGE SCALE GENOMIC DNA]</scope>
    <source>
        <strain evidence="5">NOR51-B</strain>
    </source>
</reference>
<sequence length="460" mass="49135">MNSTGTLAEFAAGIQFKDLPPEVVDRLKLLTLNIVGKAFAGSATSLGAKYLKLGQAMGGGSSDARVIASDITLSCPAATYVNSGYATALDYDDTLHWALIHPGNAAVTSGLAVGSAHNRSGKDFLTALVLGYEVGGRIALAAQPSVERFKDVWGLGNQSFTSAPVVGRLLNLSADQMYSALGITGVYSVVPSAWTYLGPGTRPMREVKMAWGWSAMVGVTGATAASLDLTMQQELSIFDSEEGWHLMHGADKMESEKMTDGLGERWDVLTTAYKAYSACYLIFGVCDAVQVAIGDRSIGPEDVEKVVVSGGEWITKRLSDTSPVGPVDAQFSTEWCVSMIIMQIPPGPEWCSDETMANPVARALTKRVEVAFDEHADAAWLDDGKSLNSVTIVLKNGEELTGAVDEPKGEPGNPITESEVRETFHRLAAYAVDADRAAKIEQVIDRLDTLENISELTELL</sequence>
<feature type="domain" description="MmgE/PrpD C-terminal" evidence="3">
    <location>
        <begin position="276"/>
        <end position="448"/>
    </location>
</feature>
<dbReference type="InterPro" id="IPR042188">
    <property type="entry name" value="MmgE/PrpD_sf_2"/>
</dbReference>
<evidence type="ECO:0000313" key="4">
    <source>
        <dbReference type="EMBL" id="EED34730.1"/>
    </source>
</evidence>
<dbReference type="Pfam" id="PF03972">
    <property type="entry name" value="MmgE_PrpD_N"/>
    <property type="match status" value="1"/>
</dbReference>
<dbReference type="STRING" id="565045.NOR51B_669"/>
<name>B8KTJ0_9GAMM</name>
<dbReference type="OrthoDB" id="9791416at2"/>
<organism evidence="4 5">
    <name type="scientific">Luminiphilus syltensis NOR5-1B</name>
    <dbReference type="NCBI Taxonomy" id="565045"/>
    <lineage>
        <taxon>Bacteria</taxon>
        <taxon>Pseudomonadati</taxon>
        <taxon>Pseudomonadota</taxon>
        <taxon>Gammaproteobacteria</taxon>
        <taxon>Cellvibrionales</taxon>
        <taxon>Halieaceae</taxon>
        <taxon>Luminiphilus</taxon>
    </lineage>
</organism>
<dbReference type="Gene3D" id="3.30.1330.120">
    <property type="entry name" value="2-methylcitrate dehydratase PrpD"/>
    <property type="match status" value="1"/>
</dbReference>
<dbReference type="eggNOG" id="COG2079">
    <property type="taxonomic scope" value="Bacteria"/>
</dbReference>
<comment type="similarity">
    <text evidence="1">Belongs to the PrpD family.</text>
</comment>
<proteinExistence type="inferred from homology"/>
<evidence type="ECO:0000259" key="2">
    <source>
        <dbReference type="Pfam" id="PF03972"/>
    </source>
</evidence>
<accession>B8KTJ0</accession>
<dbReference type="InterPro" id="IPR005656">
    <property type="entry name" value="MmgE_PrpD"/>
</dbReference>
<dbReference type="InterPro" id="IPR045337">
    <property type="entry name" value="MmgE_PrpD_C"/>
</dbReference>